<dbReference type="EMBL" id="UINC01001342">
    <property type="protein sequence ID" value="SUZ78136.1"/>
    <property type="molecule type" value="Genomic_DNA"/>
</dbReference>
<protein>
    <recommendedName>
        <fullName evidence="2">DUF484 family protein</fullName>
    </recommendedName>
</protein>
<gene>
    <name evidence="1" type="ORF">METZ01_LOCUS30990</name>
</gene>
<name>A0A381QFR0_9ZZZZ</name>
<accession>A0A381QFR0</accession>
<sequence>MIFPHEVGDSVSLVERQITVLREKHSKLESQIKEIIEFARVNETLAKNIFKLSSRLIIAKDIKKTFQICNNSLKNDFDIDVSTFILFNEIKAYKNLTANNFTKLVSNNDKDLEPFKKFLSKNIPYCGRKKKSEYNFLFIKKIKSQIKSIALIPLGKMSELGFLAIGSFDESRFHPGMRTDFLLHISELITSKIKSL</sequence>
<dbReference type="Pfam" id="PF04340">
    <property type="entry name" value="DUF484"/>
    <property type="match status" value="1"/>
</dbReference>
<reference evidence="1" key="1">
    <citation type="submission" date="2018-05" db="EMBL/GenBank/DDBJ databases">
        <authorList>
            <person name="Lanie J.A."/>
            <person name="Ng W.-L."/>
            <person name="Kazmierczak K.M."/>
            <person name="Andrzejewski T.M."/>
            <person name="Davidsen T.M."/>
            <person name="Wayne K.J."/>
            <person name="Tettelin H."/>
            <person name="Glass J.I."/>
            <person name="Rusch D."/>
            <person name="Podicherti R."/>
            <person name="Tsui H.-C.T."/>
            <person name="Winkler M.E."/>
        </authorList>
    </citation>
    <scope>NUCLEOTIDE SEQUENCE</scope>
</reference>
<dbReference type="InterPro" id="IPR007435">
    <property type="entry name" value="DUF484"/>
</dbReference>
<dbReference type="PANTHER" id="PTHR38765:SF1">
    <property type="entry name" value="DUF484 DOMAIN-CONTAINING PROTEIN"/>
    <property type="match status" value="1"/>
</dbReference>
<organism evidence="1">
    <name type="scientific">marine metagenome</name>
    <dbReference type="NCBI Taxonomy" id="408172"/>
    <lineage>
        <taxon>unclassified sequences</taxon>
        <taxon>metagenomes</taxon>
        <taxon>ecological metagenomes</taxon>
    </lineage>
</organism>
<dbReference type="PANTHER" id="PTHR38765">
    <property type="entry name" value="DUF484 DOMAIN-CONTAINING PROTEIN"/>
    <property type="match status" value="1"/>
</dbReference>
<proteinExistence type="predicted"/>
<evidence type="ECO:0008006" key="2">
    <source>
        <dbReference type="Google" id="ProtNLM"/>
    </source>
</evidence>
<dbReference type="AlphaFoldDB" id="A0A381QFR0"/>
<dbReference type="InterPro" id="IPR029016">
    <property type="entry name" value="GAF-like_dom_sf"/>
</dbReference>
<evidence type="ECO:0000313" key="1">
    <source>
        <dbReference type="EMBL" id="SUZ78136.1"/>
    </source>
</evidence>
<dbReference type="Gene3D" id="3.30.450.40">
    <property type="match status" value="1"/>
</dbReference>